<protein>
    <submittedName>
        <fullName evidence="1">Uncharacterized protein</fullName>
    </submittedName>
</protein>
<evidence type="ECO:0000313" key="2">
    <source>
        <dbReference type="Proteomes" id="UP001177121"/>
    </source>
</evidence>
<evidence type="ECO:0000313" key="1">
    <source>
        <dbReference type="EMBL" id="MDO8226109.1"/>
    </source>
</evidence>
<dbReference type="Proteomes" id="UP001177121">
    <property type="component" value="Unassembled WGS sequence"/>
</dbReference>
<keyword evidence="2" id="KW-1185">Reference proteome</keyword>
<accession>A0ABT9DN99</accession>
<sequence>MVKLNSETLNHIGSALDTKIKTRECRVCEEGTTHIFDKFVYLKTEPEGNEDPRPTVMLVCDNCGGTQFFVAPTLVPELFK</sequence>
<proteinExistence type="predicted"/>
<reference evidence="1" key="1">
    <citation type="submission" date="2023-07" db="EMBL/GenBank/DDBJ databases">
        <title>Biological control against Fusarium languescens, the causal agent of wilt in Jalapeno peppers, by a novel bacterial subspecies: Bacillus cabrialesii subsp. tritici TSO2.</title>
        <authorList>
            <person name="Montoya-Martinez A.C."/>
            <person name="Figueroa-Brambila K.M."/>
            <person name="Escalante-Beltran A."/>
            <person name="Lopez-Montoya N.D."/>
            <person name="Valenzuela-Ruiz V."/>
            <person name="Parra-Cota F.I."/>
            <person name="Estrada Alvarado M.I."/>
            <person name="De Los Santos Villalobos S."/>
        </authorList>
    </citation>
    <scope>NUCLEOTIDE SEQUENCE</scope>
    <source>
        <strain evidence="1">TSO2</strain>
    </source>
</reference>
<dbReference type="EMBL" id="JAHBMK020000001">
    <property type="protein sequence ID" value="MDO8226109.1"/>
    <property type="molecule type" value="Genomic_DNA"/>
</dbReference>
<gene>
    <name evidence="1" type="ORF">KHP33_014850</name>
</gene>
<name>A0ABT9DN99_9BACI</name>
<comment type="caution">
    <text evidence="1">The sequence shown here is derived from an EMBL/GenBank/DDBJ whole genome shotgun (WGS) entry which is preliminary data.</text>
</comment>
<dbReference type="RefSeq" id="WP_213399985.1">
    <property type="nucleotide sequence ID" value="NZ_JAHBMK020000001.1"/>
</dbReference>
<organism evidence="1 2">
    <name type="scientific">Bacillus cabrialesii subsp. tritici</name>
    <dbReference type="NCBI Taxonomy" id="2944916"/>
    <lineage>
        <taxon>Bacteria</taxon>
        <taxon>Bacillati</taxon>
        <taxon>Bacillota</taxon>
        <taxon>Bacilli</taxon>
        <taxon>Bacillales</taxon>
        <taxon>Bacillaceae</taxon>
        <taxon>Bacillus</taxon>
        <taxon>Bacillus cabrialesii</taxon>
    </lineage>
</organism>